<dbReference type="CDD" id="cd00041">
    <property type="entry name" value="CUB"/>
    <property type="match status" value="3"/>
</dbReference>
<evidence type="ECO:0000256" key="3">
    <source>
        <dbReference type="PROSITE-ProRule" id="PRU00059"/>
    </source>
</evidence>
<sequence length="596" mass="66017">MSFRIAVLIPFLSAINQAVPKKGVKCGGILSAPTGNISSPNFPGLYPCDTECVWLIVVAEGSSVLLTFHHFELEYHDDCAYDYVQIYNGASQDQGNLLGTFCGENSPPPFTSSWHVMSIVFRSDRHVAHSGFSVGYRKDVCGGVLTGLSGTISSPDYPDSYPNNAECSWTVRVSNRTVVSLVFLDFQLENNEQCGFDYVAVFDGPTARHRPLGNYCGSETPPSAVSSSSQLLVSTEWSRRTDVKWCWCCVLHTRGNTNAGEQELWECQQIFTAIKGNFSSPQYPDIYPNNINCHWTVSLAAGYRVKLYASDMELEDRNSLTDACDYDSLAVHDGSSQRDPLLGRWCGSEMPPPLLSKSNKLLVVLNTDRNAAYRGFSISYIGELCLTAAPVFLCVQVVPVNVSCSRTDFQIQISQQALPQLDRYSVYLGNPSCAAQMTATTFKIIARFVTCGTESQSELTLRLLHLPDTSYYPSTTQLSQRSEAVLVLSHVLQRRRNATVMVNTLYVDFSDGQQENIQEYEVQCEPRHKEASINIISGDDRYRLNQLTERTDTNTEDADSSDADFRGQDTSDIVFISICVLAGILMLIAIIGLVLL</sequence>
<evidence type="ECO:0000313" key="8">
    <source>
        <dbReference type="Proteomes" id="UP000736164"/>
    </source>
</evidence>
<dbReference type="Gene3D" id="2.60.40.3210">
    <property type="entry name" value="Zona pellucida, ZP-N domain"/>
    <property type="match status" value="1"/>
</dbReference>
<evidence type="ECO:0000259" key="6">
    <source>
        <dbReference type="PROSITE" id="PS01180"/>
    </source>
</evidence>
<keyword evidence="4" id="KW-0812">Transmembrane</keyword>
<dbReference type="Proteomes" id="UP000736164">
    <property type="component" value="Unassembled WGS sequence"/>
</dbReference>
<accession>A0A8J7NJT7</accession>
<dbReference type="Gene3D" id="2.60.120.290">
    <property type="entry name" value="Spermadhesin, CUB domain"/>
    <property type="match status" value="3"/>
</dbReference>
<dbReference type="EMBL" id="JAAWVO010011080">
    <property type="protein sequence ID" value="MBN3313300.1"/>
    <property type="molecule type" value="Genomic_DNA"/>
</dbReference>
<keyword evidence="5" id="KW-0732">Signal</keyword>
<dbReference type="FunFam" id="2.60.120.290:FF:000005">
    <property type="entry name" value="Procollagen C-endopeptidase enhancer 1"/>
    <property type="match status" value="1"/>
</dbReference>
<dbReference type="AlphaFoldDB" id="A0A8J7NJT7"/>
<feature type="non-terminal residue" evidence="7">
    <location>
        <position position="596"/>
    </location>
</feature>
<evidence type="ECO:0000256" key="2">
    <source>
        <dbReference type="ARBA" id="ARBA00023157"/>
    </source>
</evidence>
<comment type="caution">
    <text evidence="7">The sequence shown here is derived from an EMBL/GenBank/DDBJ whole genome shotgun (WGS) entry which is preliminary data.</text>
</comment>
<organism evidence="7 8">
    <name type="scientific">Atractosteus spatula</name>
    <name type="common">Alligator gar</name>
    <name type="synonym">Lepisosteus spatula</name>
    <dbReference type="NCBI Taxonomy" id="7917"/>
    <lineage>
        <taxon>Eukaryota</taxon>
        <taxon>Metazoa</taxon>
        <taxon>Chordata</taxon>
        <taxon>Craniata</taxon>
        <taxon>Vertebrata</taxon>
        <taxon>Euteleostomi</taxon>
        <taxon>Actinopterygii</taxon>
        <taxon>Neopterygii</taxon>
        <taxon>Holostei</taxon>
        <taxon>Semionotiformes</taxon>
        <taxon>Lepisosteidae</taxon>
        <taxon>Atractosteus</taxon>
    </lineage>
</organism>
<dbReference type="PANTHER" id="PTHR24251:SF47">
    <property type="entry name" value="CUB DOMAIN-CONTAINING PROTEIN 2"/>
    <property type="match status" value="1"/>
</dbReference>
<dbReference type="FunFam" id="2.60.120.290:FF:000013">
    <property type="entry name" value="Membrane frizzled-related protein"/>
    <property type="match status" value="2"/>
</dbReference>
<dbReference type="PROSITE" id="PS01180">
    <property type="entry name" value="CUB"/>
    <property type="match status" value="3"/>
</dbReference>
<feature type="non-terminal residue" evidence="7">
    <location>
        <position position="1"/>
    </location>
</feature>
<evidence type="ECO:0000256" key="5">
    <source>
        <dbReference type="SAM" id="SignalP"/>
    </source>
</evidence>
<keyword evidence="1" id="KW-0677">Repeat</keyword>
<dbReference type="InterPro" id="IPR000859">
    <property type="entry name" value="CUB_dom"/>
</dbReference>
<proteinExistence type="predicted"/>
<reference evidence="7" key="1">
    <citation type="journal article" date="2021" name="Cell">
        <title>Tracing the genetic footprints of vertebrate landing in non-teleost ray-finned fishes.</title>
        <authorList>
            <person name="Bi X."/>
            <person name="Wang K."/>
            <person name="Yang L."/>
            <person name="Pan H."/>
            <person name="Jiang H."/>
            <person name="Wei Q."/>
            <person name="Fang M."/>
            <person name="Yu H."/>
            <person name="Zhu C."/>
            <person name="Cai Y."/>
            <person name="He Y."/>
            <person name="Gan X."/>
            <person name="Zeng H."/>
            <person name="Yu D."/>
            <person name="Zhu Y."/>
            <person name="Jiang H."/>
            <person name="Qiu Q."/>
            <person name="Yang H."/>
            <person name="Zhang Y.E."/>
            <person name="Wang W."/>
            <person name="Zhu M."/>
            <person name="He S."/>
            <person name="Zhang G."/>
        </authorList>
    </citation>
    <scope>NUCLEOTIDE SEQUENCE</scope>
    <source>
        <strain evidence="7">Allg_001</strain>
    </source>
</reference>
<keyword evidence="4" id="KW-1133">Transmembrane helix</keyword>
<gene>
    <name evidence="7" type="primary">Cdcp2</name>
    <name evidence="7" type="ORF">GTO95_0013188</name>
</gene>
<comment type="caution">
    <text evidence="3">Lacks conserved residue(s) required for the propagation of feature annotation.</text>
</comment>
<feature type="transmembrane region" description="Helical" evidence="4">
    <location>
        <begin position="573"/>
        <end position="595"/>
    </location>
</feature>
<name>A0A8J7NJT7_ATRSP</name>
<feature type="domain" description="CUB" evidence="6">
    <location>
        <begin position="267"/>
        <end position="383"/>
    </location>
</feature>
<dbReference type="SMART" id="SM00042">
    <property type="entry name" value="CUB"/>
    <property type="match status" value="3"/>
</dbReference>
<keyword evidence="8" id="KW-1185">Reference proteome</keyword>
<feature type="domain" description="CUB" evidence="6">
    <location>
        <begin position="26"/>
        <end position="139"/>
    </location>
</feature>
<keyword evidence="2" id="KW-1015">Disulfide bond</keyword>
<feature type="domain" description="CUB" evidence="6">
    <location>
        <begin position="141"/>
        <end position="232"/>
    </location>
</feature>
<dbReference type="Pfam" id="PF00431">
    <property type="entry name" value="CUB"/>
    <property type="match status" value="3"/>
</dbReference>
<feature type="chain" id="PRO_5035289040" evidence="5">
    <location>
        <begin position="19"/>
        <end position="596"/>
    </location>
</feature>
<dbReference type="SUPFAM" id="SSF49854">
    <property type="entry name" value="Spermadhesin, CUB domain"/>
    <property type="match status" value="3"/>
</dbReference>
<evidence type="ECO:0000313" key="7">
    <source>
        <dbReference type="EMBL" id="MBN3313300.1"/>
    </source>
</evidence>
<feature type="signal peptide" evidence="5">
    <location>
        <begin position="1"/>
        <end position="18"/>
    </location>
</feature>
<evidence type="ECO:0000256" key="1">
    <source>
        <dbReference type="ARBA" id="ARBA00022737"/>
    </source>
</evidence>
<dbReference type="InterPro" id="IPR035914">
    <property type="entry name" value="Sperma_CUB_dom_sf"/>
</dbReference>
<keyword evidence="4" id="KW-0472">Membrane</keyword>
<protein>
    <submittedName>
        <fullName evidence="7">CDCP2 protein</fullName>
    </submittedName>
</protein>
<evidence type="ECO:0000256" key="4">
    <source>
        <dbReference type="SAM" id="Phobius"/>
    </source>
</evidence>
<dbReference type="PANTHER" id="PTHR24251">
    <property type="entry name" value="OVOCHYMASE-RELATED"/>
    <property type="match status" value="1"/>
</dbReference>